<accession>A0A444FY76</accession>
<dbReference type="EMBL" id="AMZH03001764">
    <property type="protein sequence ID" value="RRT78096.1"/>
    <property type="molecule type" value="Genomic_DNA"/>
</dbReference>
<proteinExistence type="predicted"/>
<comment type="caution">
    <text evidence="1">The sequence shown here is derived from an EMBL/GenBank/DDBJ whole genome shotgun (WGS) entry which is preliminary data.</text>
</comment>
<dbReference type="AlphaFoldDB" id="A0A444FY76"/>
<reference evidence="1 2" key="1">
    <citation type="journal article" date="2014" name="Agronomy (Basel)">
        <title>A Draft Genome Sequence for Ensete ventricosum, the Drought-Tolerant Tree Against Hunger.</title>
        <authorList>
            <person name="Harrison J."/>
            <person name="Moore K.A."/>
            <person name="Paszkiewicz K."/>
            <person name="Jones T."/>
            <person name="Grant M."/>
            <person name="Ambacheew D."/>
            <person name="Muzemil S."/>
            <person name="Studholme D.J."/>
        </authorList>
    </citation>
    <scope>NUCLEOTIDE SEQUENCE [LARGE SCALE GENOMIC DNA]</scope>
</reference>
<protein>
    <submittedName>
        <fullName evidence="1">Uncharacterized protein</fullName>
    </submittedName>
</protein>
<organism evidence="1 2">
    <name type="scientific">Ensete ventricosum</name>
    <name type="common">Abyssinian banana</name>
    <name type="synonym">Musa ensete</name>
    <dbReference type="NCBI Taxonomy" id="4639"/>
    <lineage>
        <taxon>Eukaryota</taxon>
        <taxon>Viridiplantae</taxon>
        <taxon>Streptophyta</taxon>
        <taxon>Embryophyta</taxon>
        <taxon>Tracheophyta</taxon>
        <taxon>Spermatophyta</taxon>
        <taxon>Magnoliopsida</taxon>
        <taxon>Liliopsida</taxon>
        <taxon>Zingiberales</taxon>
        <taxon>Musaceae</taxon>
        <taxon>Ensete</taxon>
    </lineage>
</organism>
<evidence type="ECO:0000313" key="2">
    <source>
        <dbReference type="Proteomes" id="UP000287651"/>
    </source>
</evidence>
<evidence type="ECO:0000313" key="1">
    <source>
        <dbReference type="EMBL" id="RRT78096.1"/>
    </source>
</evidence>
<gene>
    <name evidence="1" type="ORF">B296_00026513</name>
</gene>
<dbReference type="Proteomes" id="UP000287651">
    <property type="component" value="Unassembled WGS sequence"/>
</dbReference>
<name>A0A444FY76_ENSVE</name>
<sequence>MPSKVRHFGYLTRLGDLSGWYISVYTSVPTHGMWERVDEDSSDLHLDCRSYQFVPLVIHSASTTTFVKVSSEVVVGQGFPNVRNAQKFLKG</sequence>